<dbReference type="FunFam" id="3.40.47.10:FF:000004">
    <property type="entry name" value="3-oxoacyl-[acyl-carrier-protein] synthase 3"/>
    <property type="match status" value="1"/>
</dbReference>
<evidence type="ECO:0000256" key="3">
    <source>
        <dbReference type="ARBA" id="ARBA00012333"/>
    </source>
</evidence>
<evidence type="ECO:0000313" key="15">
    <source>
        <dbReference type="EMBL" id="SCW33842.1"/>
    </source>
</evidence>
<dbReference type="Gene3D" id="3.40.47.10">
    <property type="match status" value="1"/>
</dbReference>
<comment type="subunit">
    <text evidence="12">Homodimer.</text>
</comment>
<dbReference type="CDD" id="cd00830">
    <property type="entry name" value="KAS_III"/>
    <property type="match status" value="1"/>
</dbReference>
<dbReference type="NCBIfam" id="TIGR00747">
    <property type="entry name" value="fabH"/>
    <property type="match status" value="1"/>
</dbReference>
<keyword evidence="10 12" id="KW-0012">Acyltransferase</keyword>
<dbReference type="GO" id="GO:0006633">
    <property type="term" value="P:fatty acid biosynthetic process"/>
    <property type="evidence" value="ECO:0007669"/>
    <property type="project" value="UniProtKB-UniRule"/>
</dbReference>
<evidence type="ECO:0000256" key="7">
    <source>
        <dbReference type="ARBA" id="ARBA00023098"/>
    </source>
</evidence>
<comment type="subcellular location">
    <subcellularLocation>
        <location evidence="12">Cytoplasm</location>
    </subcellularLocation>
</comment>
<evidence type="ECO:0000256" key="1">
    <source>
        <dbReference type="ARBA" id="ARBA00005194"/>
    </source>
</evidence>
<keyword evidence="8 12" id="KW-0275">Fatty acid biosynthesis</keyword>
<dbReference type="InterPro" id="IPR004655">
    <property type="entry name" value="FabH"/>
</dbReference>
<comment type="domain">
    <text evidence="12">The last Arg residue of the ACP-binding site is essential for the weak association between ACP/AcpP and FabH.</text>
</comment>
<dbReference type="STRING" id="260084.SAMN02927928_0530"/>
<evidence type="ECO:0000313" key="16">
    <source>
        <dbReference type="Proteomes" id="UP000199150"/>
    </source>
</evidence>
<comment type="function">
    <text evidence="12">Catalyzes the condensation reaction of fatty acid synthesis by the addition to an acyl acceptor of two carbons from malonyl-ACP. Catalyzes the first condensation reaction which initiates fatty acid synthesis and may therefore play a role in governing the total rate of fatty acid production. Possesses both acetoacetyl-ACP synthase and acetyl transacylase activities. Its substrate specificity determines the biosynthesis of branched-chain and/or straight-chain of fatty acids.</text>
</comment>
<evidence type="ECO:0000259" key="14">
    <source>
        <dbReference type="Pfam" id="PF08545"/>
    </source>
</evidence>
<dbReference type="RefSeq" id="WP_090643316.1">
    <property type="nucleotide sequence ID" value="NZ_CBCRYE010000001.1"/>
</dbReference>
<dbReference type="OrthoDB" id="9815506at2"/>
<keyword evidence="16" id="KW-1185">Reference proteome</keyword>
<dbReference type="NCBIfam" id="NF006829">
    <property type="entry name" value="PRK09352.1"/>
    <property type="match status" value="1"/>
</dbReference>
<feature type="region of interest" description="ACP-binding" evidence="12">
    <location>
        <begin position="254"/>
        <end position="258"/>
    </location>
</feature>
<dbReference type="PANTHER" id="PTHR43091">
    <property type="entry name" value="3-OXOACYL-[ACYL-CARRIER-PROTEIN] SYNTHASE"/>
    <property type="match status" value="1"/>
</dbReference>
<evidence type="ECO:0000256" key="6">
    <source>
        <dbReference type="ARBA" id="ARBA00022832"/>
    </source>
</evidence>
<evidence type="ECO:0000256" key="10">
    <source>
        <dbReference type="ARBA" id="ARBA00023315"/>
    </source>
</evidence>
<keyword evidence="12" id="KW-0963">Cytoplasm</keyword>
<proteinExistence type="inferred from homology"/>
<dbReference type="HAMAP" id="MF_01815">
    <property type="entry name" value="FabH"/>
    <property type="match status" value="1"/>
</dbReference>
<dbReference type="GO" id="GO:0033818">
    <property type="term" value="F:beta-ketoacyl-acyl-carrier-protein synthase III activity"/>
    <property type="evidence" value="ECO:0007669"/>
    <property type="project" value="UniProtKB-UniRule"/>
</dbReference>
<dbReference type="EMBL" id="FMTS01000001">
    <property type="protein sequence ID" value="SCW33842.1"/>
    <property type="molecule type" value="Genomic_DNA"/>
</dbReference>
<dbReference type="InterPro" id="IPR016039">
    <property type="entry name" value="Thiolase-like"/>
</dbReference>
<comment type="pathway">
    <text evidence="1 12">Lipid metabolism; fatty acid biosynthesis.</text>
</comment>
<dbReference type="PANTHER" id="PTHR43091:SF1">
    <property type="entry name" value="BETA-KETOACYL-[ACYL-CARRIER-PROTEIN] SYNTHASE III, CHLOROPLASTIC"/>
    <property type="match status" value="1"/>
</dbReference>
<dbReference type="UniPathway" id="UPA00094"/>
<dbReference type="InterPro" id="IPR013751">
    <property type="entry name" value="ACP_syn_III_N"/>
</dbReference>
<dbReference type="EC" id="2.3.1.180" evidence="3 12"/>
<gene>
    <name evidence="12" type="primary">fabH</name>
    <name evidence="15" type="ORF">SAMN02927928_0530</name>
</gene>
<organism evidence="15 16">
    <name type="scientific">Asticcacaulis taihuensis</name>
    <dbReference type="NCBI Taxonomy" id="260084"/>
    <lineage>
        <taxon>Bacteria</taxon>
        <taxon>Pseudomonadati</taxon>
        <taxon>Pseudomonadota</taxon>
        <taxon>Alphaproteobacteria</taxon>
        <taxon>Caulobacterales</taxon>
        <taxon>Caulobacteraceae</taxon>
        <taxon>Asticcacaulis</taxon>
    </lineage>
</organism>
<feature type="active site" evidence="12">
    <location>
        <position position="115"/>
    </location>
</feature>
<evidence type="ECO:0000256" key="12">
    <source>
        <dbReference type="HAMAP-Rule" id="MF_01815"/>
    </source>
</evidence>
<dbReference type="InterPro" id="IPR013747">
    <property type="entry name" value="ACP_syn_III_C"/>
</dbReference>
<sequence length="326" mass="34420">MRVLRSAVTGVGGFLPEQVITNDDMARMVDTSDAWITERTGIRQRHKIDDGMKTSDLAVEAAKVALTAAGKTAADVDLIIVATTTPDMPFPSTASIVQNKLGAPTCPAFDVQAVCSGFVYALSVADGFVARGLSKCVLVIGAEAMSQLLDYSDRGTCILFGDGAGAVVVEPVEGEGSKADRGILGFDLRCDGSKVDLLYVDGGTFEAENRIGKIRMQGNQVFKHAVHKISQAVEAAVEKANLEIADIDWFIPHQANQRILNGVAERLGLDENKVISTVAQHANTSAASIPLAWYVGVQDGRVKPGDLVLIEALGGGLTWGAAAIRL</sequence>
<reference evidence="16" key="1">
    <citation type="submission" date="2016-10" db="EMBL/GenBank/DDBJ databases">
        <authorList>
            <person name="Varghese N."/>
            <person name="Submissions S."/>
        </authorList>
    </citation>
    <scope>NUCLEOTIDE SEQUENCE [LARGE SCALE GENOMIC DNA]</scope>
    <source>
        <strain evidence="16">CGMCC 1.3431</strain>
    </source>
</reference>
<comment type="catalytic activity">
    <reaction evidence="11">
        <text>malonyl-[ACP] + acetyl-CoA + H(+) = 3-oxobutanoyl-[ACP] + CO2 + CoA</text>
        <dbReference type="Rhea" id="RHEA:12080"/>
        <dbReference type="Rhea" id="RHEA-COMP:9623"/>
        <dbReference type="Rhea" id="RHEA-COMP:9625"/>
        <dbReference type="ChEBI" id="CHEBI:15378"/>
        <dbReference type="ChEBI" id="CHEBI:16526"/>
        <dbReference type="ChEBI" id="CHEBI:57287"/>
        <dbReference type="ChEBI" id="CHEBI:57288"/>
        <dbReference type="ChEBI" id="CHEBI:78449"/>
        <dbReference type="ChEBI" id="CHEBI:78450"/>
        <dbReference type="EC" id="2.3.1.180"/>
    </reaction>
    <physiologicalReaction direction="left-to-right" evidence="11">
        <dbReference type="Rhea" id="RHEA:12081"/>
    </physiologicalReaction>
</comment>
<accession>A0A1G4PNK6</accession>
<feature type="active site" evidence="12">
    <location>
        <position position="253"/>
    </location>
</feature>
<keyword evidence="7 12" id="KW-0443">Lipid metabolism</keyword>
<feature type="domain" description="Beta-ketoacyl-[acyl-carrier-protein] synthase III N-terminal" evidence="14">
    <location>
        <begin position="109"/>
        <end position="192"/>
    </location>
</feature>
<name>A0A1G4PNK6_9CAUL</name>
<dbReference type="Pfam" id="PF08545">
    <property type="entry name" value="ACP_syn_III"/>
    <property type="match status" value="1"/>
</dbReference>
<evidence type="ECO:0000256" key="4">
    <source>
        <dbReference type="ARBA" id="ARBA00022516"/>
    </source>
</evidence>
<evidence type="ECO:0000256" key="8">
    <source>
        <dbReference type="ARBA" id="ARBA00023160"/>
    </source>
</evidence>
<evidence type="ECO:0000256" key="11">
    <source>
        <dbReference type="ARBA" id="ARBA00051096"/>
    </source>
</evidence>
<dbReference type="SUPFAM" id="SSF53901">
    <property type="entry name" value="Thiolase-like"/>
    <property type="match status" value="1"/>
</dbReference>
<keyword evidence="9 12" id="KW-0511">Multifunctional enzyme</keyword>
<feature type="domain" description="Beta-ketoacyl-[acyl-carrier-protein] synthase III C-terminal" evidence="13">
    <location>
        <begin position="238"/>
        <end position="325"/>
    </location>
</feature>
<dbReference type="GO" id="GO:0004315">
    <property type="term" value="F:3-oxoacyl-[acyl-carrier-protein] synthase activity"/>
    <property type="evidence" value="ECO:0007669"/>
    <property type="project" value="InterPro"/>
</dbReference>
<evidence type="ECO:0000256" key="2">
    <source>
        <dbReference type="ARBA" id="ARBA00008642"/>
    </source>
</evidence>
<feature type="active site" evidence="12">
    <location>
        <position position="283"/>
    </location>
</feature>
<comment type="similarity">
    <text evidence="2 12">Belongs to the thiolase-like superfamily. FabH family.</text>
</comment>
<protein>
    <recommendedName>
        <fullName evidence="3 12">Beta-ketoacyl-[acyl-carrier-protein] synthase III</fullName>
        <shortName evidence="12">Beta-ketoacyl-ACP synthase III</shortName>
        <shortName evidence="12">KAS III</shortName>
        <ecNumber evidence="3 12">2.3.1.180</ecNumber>
    </recommendedName>
    <alternativeName>
        <fullName evidence="12">3-oxoacyl-[acyl-carrier-protein] synthase 3</fullName>
    </alternativeName>
    <alternativeName>
        <fullName evidence="12">3-oxoacyl-[acyl-carrier-protein] synthase III</fullName>
    </alternativeName>
</protein>
<evidence type="ECO:0000256" key="9">
    <source>
        <dbReference type="ARBA" id="ARBA00023268"/>
    </source>
</evidence>
<dbReference type="Pfam" id="PF08541">
    <property type="entry name" value="ACP_syn_III_C"/>
    <property type="match status" value="1"/>
</dbReference>
<keyword evidence="4 12" id="KW-0444">Lipid biosynthesis</keyword>
<dbReference type="GO" id="GO:0005737">
    <property type="term" value="C:cytoplasm"/>
    <property type="evidence" value="ECO:0007669"/>
    <property type="project" value="UniProtKB-SubCell"/>
</dbReference>
<dbReference type="Proteomes" id="UP000199150">
    <property type="component" value="Unassembled WGS sequence"/>
</dbReference>
<evidence type="ECO:0000259" key="13">
    <source>
        <dbReference type="Pfam" id="PF08541"/>
    </source>
</evidence>
<keyword evidence="5 12" id="KW-0808">Transferase</keyword>
<dbReference type="AlphaFoldDB" id="A0A1G4PNK6"/>
<evidence type="ECO:0000256" key="5">
    <source>
        <dbReference type="ARBA" id="ARBA00022679"/>
    </source>
</evidence>
<keyword evidence="6 12" id="KW-0276">Fatty acid metabolism</keyword>